<accession>A0A917AWJ5</accession>
<feature type="domain" description="ABC3 transporter permease C-terminal" evidence="12">
    <location>
        <begin position="244"/>
        <end position="354"/>
    </location>
</feature>
<proteinExistence type="inferred from homology"/>
<feature type="transmembrane region" description="Helical" evidence="11">
    <location>
        <begin position="327"/>
        <end position="347"/>
    </location>
</feature>
<evidence type="ECO:0000256" key="1">
    <source>
        <dbReference type="ARBA" id="ARBA00004651"/>
    </source>
</evidence>
<dbReference type="AlphaFoldDB" id="A0A917AWJ5"/>
<protein>
    <recommendedName>
        <fullName evidence="4">Putative hemin transport system permease protein HrtB</fullName>
    </recommendedName>
</protein>
<keyword evidence="9 11" id="KW-0472">Membrane</keyword>
<keyword evidence="7 11" id="KW-0812">Transmembrane</keyword>
<name>A0A917AWJ5_9BACI</name>
<dbReference type="GO" id="GO:0005886">
    <property type="term" value="C:plasma membrane"/>
    <property type="evidence" value="ECO:0007669"/>
    <property type="project" value="UniProtKB-SubCell"/>
</dbReference>
<keyword evidence="8 11" id="KW-1133">Transmembrane helix</keyword>
<keyword evidence="5" id="KW-0813">Transport</keyword>
<evidence type="ECO:0000313" key="14">
    <source>
        <dbReference type="Proteomes" id="UP000605259"/>
    </source>
</evidence>
<evidence type="ECO:0000256" key="7">
    <source>
        <dbReference type="ARBA" id="ARBA00022692"/>
    </source>
</evidence>
<feature type="transmembrane region" description="Helical" evidence="11">
    <location>
        <begin position="293"/>
        <end position="315"/>
    </location>
</feature>
<dbReference type="Pfam" id="PF02687">
    <property type="entry name" value="FtsX"/>
    <property type="match status" value="1"/>
</dbReference>
<evidence type="ECO:0000256" key="2">
    <source>
        <dbReference type="ARBA" id="ARBA00008697"/>
    </source>
</evidence>
<evidence type="ECO:0000256" key="5">
    <source>
        <dbReference type="ARBA" id="ARBA00022448"/>
    </source>
</evidence>
<comment type="similarity">
    <text evidence="2">Belongs to the ABC-4 integral membrane protein family. HrtB subfamily.</text>
</comment>
<comment type="caution">
    <text evidence="13">The sequence shown here is derived from an EMBL/GenBank/DDBJ whole genome shotgun (WGS) entry which is preliminary data.</text>
</comment>
<evidence type="ECO:0000259" key="12">
    <source>
        <dbReference type="Pfam" id="PF02687"/>
    </source>
</evidence>
<dbReference type="PANTHER" id="PTHR43738:SF1">
    <property type="entry name" value="HEMIN TRANSPORT SYSTEM PERMEASE PROTEIN HRTB-RELATED"/>
    <property type="match status" value="1"/>
</dbReference>
<feature type="transmembrane region" description="Helical" evidence="11">
    <location>
        <begin position="242"/>
        <end position="264"/>
    </location>
</feature>
<dbReference type="InterPro" id="IPR051125">
    <property type="entry name" value="ABC-4/HrtB_transporter"/>
</dbReference>
<dbReference type="EMBL" id="BMFK01000004">
    <property type="protein sequence ID" value="GGE81094.1"/>
    <property type="molecule type" value="Genomic_DNA"/>
</dbReference>
<gene>
    <name evidence="13" type="ORF">GCM10007140_33330</name>
</gene>
<dbReference type="RefSeq" id="WP_188389623.1">
    <property type="nucleotide sequence ID" value="NZ_BMFK01000004.1"/>
</dbReference>
<comment type="function">
    <text evidence="10">Part of the ABC transporter complex hrt involved in hemin import. Responsible for the translocation of the substrate across the membrane.</text>
</comment>
<comment type="subunit">
    <text evidence="3">The complex is composed of two ATP-binding proteins (HrtA), two transmembrane proteins (HrtB) and a solute-binding protein.</text>
</comment>
<keyword evidence="6" id="KW-1003">Cell membrane</keyword>
<evidence type="ECO:0000256" key="3">
    <source>
        <dbReference type="ARBA" id="ARBA00011131"/>
    </source>
</evidence>
<evidence type="ECO:0000256" key="10">
    <source>
        <dbReference type="ARBA" id="ARBA00024973"/>
    </source>
</evidence>
<comment type="subcellular location">
    <subcellularLocation>
        <location evidence="1">Cell membrane</location>
        <topology evidence="1">Multi-pass membrane protein</topology>
    </subcellularLocation>
</comment>
<evidence type="ECO:0000256" key="8">
    <source>
        <dbReference type="ARBA" id="ARBA00022989"/>
    </source>
</evidence>
<evidence type="ECO:0000313" key="13">
    <source>
        <dbReference type="EMBL" id="GGE81094.1"/>
    </source>
</evidence>
<keyword evidence="14" id="KW-1185">Reference proteome</keyword>
<dbReference type="InterPro" id="IPR003838">
    <property type="entry name" value="ABC3_permease_C"/>
</dbReference>
<organism evidence="13 14">
    <name type="scientific">Priestia taiwanensis</name>
    <dbReference type="NCBI Taxonomy" id="1347902"/>
    <lineage>
        <taxon>Bacteria</taxon>
        <taxon>Bacillati</taxon>
        <taxon>Bacillota</taxon>
        <taxon>Bacilli</taxon>
        <taxon>Bacillales</taxon>
        <taxon>Bacillaceae</taxon>
        <taxon>Priestia</taxon>
    </lineage>
</organism>
<sequence length="363" mass="39536">MFLAIRELKHAKFRYLLIGCIMLLVAWLTFIVSGLANGLALDNASAMKNMNGDYFVLQKSAEQKLARSSIQTNTLDEIRKEDGVEEAVPLSVATMSFVPNGEEKKVDVTVFGVERTSMIMPDDVEGSSIQNVGEHEAVVDASLKRQGIELGDTLINEDFGITFTVVGFAEGQMFSHMPVLYTDTESFQTMMKETGRQKEPAYNAVVVKGETSISESNTHVEVLTKDGAMQGIPGYKEEQGSLTMMIAFLLIIAAFIQAVFFYVITLQKTNQFGVLKAIGAKTSYLAKNLIGQVLLLATVAIGISITLTFGISALFPESMPFELGIDVIIKYALLLIGVAVLGALLSLRRIAKIDAIEAIGRVE</sequence>
<evidence type="ECO:0000256" key="4">
    <source>
        <dbReference type="ARBA" id="ARBA00016962"/>
    </source>
</evidence>
<evidence type="ECO:0000256" key="11">
    <source>
        <dbReference type="SAM" id="Phobius"/>
    </source>
</evidence>
<reference evidence="13" key="2">
    <citation type="submission" date="2020-09" db="EMBL/GenBank/DDBJ databases">
        <authorList>
            <person name="Sun Q."/>
            <person name="Zhou Y."/>
        </authorList>
    </citation>
    <scope>NUCLEOTIDE SEQUENCE</scope>
    <source>
        <strain evidence="13">CGMCC 1.12698</strain>
    </source>
</reference>
<dbReference type="PANTHER" id="PTHR43738">
    <property type="entry name" value="ABC TRANSPORTER, MEMBRANE PROTEIN"/>
    <property type="match status" value="1"/>
</dbReference>
<dbReference type="Proteomes" id="UP000605259">
    <property type="component" value="Unassembled WGS sequence"/>
</dbReference>
<evidence type="ECO:0000256" key="6">
    <source>
        <dbReference type="ARBA" id="ARBA00022475"/>
    </source>
</evidence>
<reference evidence="13" key="1">
    <citation type="journal article" date="2014" name="Int. J. Syst. Evol. Microbiol.">
        <title>Complete genome sequence of Corynebacterium casei LMG S-19264T (=DSM 44701T), isolated from a smear-ripened cheese.</title>
        <authorList>
            <consortium name="US DOE Joint Genome Institute (JGI-PGF)"/>
            <person name="Walter F."/>
            <person name="Albersmeier A."/>
            <person name="Kalinowski J."/>
            <person name="Ruckert C."/>
        </authorList>
    </citation>
    <scope>NUCLEOTIDE SEQUENCE</scope>
    <source>
        <strain evidence="13">CGMCC 1.12698</strain>
    </source>
</reference>
<evidence type="ECO:0000256" key="9">
    <source>
        <dbReference type="ARBA" id="ARBA00023136"/>
    </source>
</evidence>